<keyword evidence="10" id="KW-0067">ATP-binding</keyword>
<dbReference type="PRINTS" id="PR00344">
    <property type="entry name" value="BCTRLSENSOR"/>
</dbReference>
<dbReference type="EC" id="2.7.13.3" evidence="4"/>
<proteinExistence type="inferred from homology"/>
<evidence type="ECO:0000259" key="20">
    <source>
        <dbReference type="PROSITE" id="PS50112"/>
    </source>
</evidence>
<keyword evidence="11 17" id="KW-1133">Transmembrane helix</keyword>
<evidence type="ECO:0000256" key="17">
    <source>
        <dbReference type="SAM" id="Phobius"/>
    </source>
</evidence>
<dbReference type="Pfam" id="PF00989">
    <property type="entry name" value="PAS"/>
    <property type="match status" value="1"/>
</dbReference>
<dbReference type="NCBIfam" id="TIGR00229">
    <property type="entry name" value="sensory_box"/>
    <property type="match status" value="7"/>
</dbReference>
<organism evidence="22 23">
    <name type="scientific">Crinalium epipsammum PCC 9333</name>
    <dbReference type="NCBI Taxonomy" id="1173022"/>
    <lineage>
        <taxon>Bacteria</taxon>
        <taxon>Bacillati</taxon>
        <taxon>Cyanobacteriota</taxon>
        <taxon>Cyanophyceae</taxon>
        <taxon>Gomontiellales</taxon>
        <taxon>Gomontiellaceae</taxon>
        <taxon>Crinalium</taxon>
    </lineage>
</organism>
<protein>
    <recommendedName>
        <fullName evidence="14">Circadian input-output histidine kinase CikA</fullName>
        <ecNumber evidence="4">2.7.13.3</ecNumber>
    </recommendedName>
</protein>
<feature type="transmembrane region" description="Helical" evidence="17">
    <location>
        <begin position="84"/>
        <end position="103"/>
    </location>
</feature>
<dbReference type="SUPFAM" id="SSF52172">
    <property type="entry name" value="CheY-like"/>
    <property type="match status" value="1"/>
</dbReference>
<feature type="domain" description="PAS" evidence="20">
    <location>
        <begin position="758"/>
        <end position="828"/>
    </location>
</feature>
<feature type="domain" description="PAC" evidence="21">
    <location>
        <begin position="831"/>
        <end position="883"/>
    </location>
</feature>
<dbReference type="eggNOG" id="COG3829">
    <property type="taxonomic scope" value="Bacteria"/>
</dbReference>
<dbReference type="CDD" id="cd00082">
    <property type="entry name" value="HisKA"/>
    <property type="match status" value="1"/>
</dbReference>
<comment type="similarity">
    <text evidence="3">In the N-terminal section; belongs to the phytochrome family.</text>
</comment>
<keyword evidence="6" id="KW-0808">Transferase</keyword>
<keyword evidence="5 15" id="KW-0597">Phosphoprotein</keyword>
<dbReference type="PANTHER" id="PTHR43304">
    <property type="entry name" value="PHYTOCHROME-LIKE PROTEIN CPH1"/>
    <property type="match status" value="1"/>
</dbReference>
<feature type="domain" description="PAC" evidence="21">
    <location>
        <begin position="705"/>
        <end position="757"/>
    </location>
</feature>
<keyword evidence="16" id="KW-0175">Coiled coil</keyword>
<evidence type="ECO:0000256" key="1">
    <source>
        <dbReference type="ARBA" id="ARBA00000085"/>
    </source>
</evidence>
<feature type="transmembrane region" description="Helical" evidence="17">
    <location>
        <begin position="49"/>
        <end position="72"/>
    </location>
</feature>
<dbReference type="Gene3D" id="3.30.450.40">
    <property type="match status" value="1"/>
</dbReference>
<dbReference type="InterPro" id="IPR004358">
    <property type="entry name" value="Sig_transdc_His_kin-like_C"/>
</dbReference>
<dbReference type="InterPro" id="IPR013655">
    <property type="entry name" value="PAS_fold_3"/>
</dbReference>
<feature type="domain" description="Response regulatory" evidence="19">
    <location>
        <begin position="1480"/>
        <end position="1598"/>
    </location>
</feature>
<dbReference type="InterPro" id="IPR013767">
    <property type="entry name" value="PAS_fold"/>
</dbReference>
<sequence length="1600" mass="180949">MLRVIRDRTKPYIVTLGIVASALSLTLLLKPLLGTTNLPLFYAAVSVSAWYGGMNAGLLATLLSTIAIQYFFIIPLHNFAINDLTHIVRLGVFVLVTLLISSLNSELRAAKQRIEKSLIKLKASEEQYRLIVDTAYEGIWKYNSDAETEFVNQRLAEMLGYTSEEMLGRKVFDFIDKDKREQVEQILQRRKQGIKEQYDFCFRCKDNSELWAIVTSSPIIDQNGESIGGIAMLTDVTERKQAEFALKESEARFRSIVESDMIGIAFWESDGSIKDPNAAFLNIIGYREADFIDKKIRWQDLTPAEYFHLDAIALTEIKNNRFCTPFEKEYIRKDGSRVPILIGGCSFNGYTDKGAFFVLDITKRRLAEQALRQSESRLKHLVDSNLIGIIFADFNGNIIEANDAWLNILGYTRSEVLSGKINFLEITPPEYRHLDLQAIEEMKRTQKHTPFEKEYIRKDGSRIPVLVGTAYIPGDEGVGIGFLIDLSERKQIEKAINESENRFRTLIEQSPLSIQILASDGRTIKVNRAWEKLWGISIDKIPEYNMLEDQQLVEKGIMPYIKQAFAGEAVEIPAIKYDPNESIPDRTINQDPIRWVSAVAYPVKNEDGSIREIVLIHEDMTARKRAEDALQEREAELTLITNAVPVLISYIDTEQRYRFNNQKYEEWWGNSPTEIYGKHIQEVLGVAAYERVFPYIKTVLSGQQVSFESEIYYHKMGKRYVSITYVPQFGHNKEVKGFVALISDLTERKQAEDAIRESEERFRIMADTAPVLIWMSGLDKLCYYFNQRWLDFTGRTLEEELGNGWAEIVHPEDLQRYLDIYTNSFDAHQEFQMEYRLKRFDGEYRWVLNKGIPRFLPDGTFIGYIGSCADISDVYNELRLRKLAEAELQATNQTLQALIKACPLAITVFDFNGIVKLWNPAAETIFGWSEQEAIGQFIPPVPEHKQQEFIANLDAIKQGQQFIGLEARRQTKSGVMIDVALWAALLQDHQGNLNCISIIADITKRKQLEAERTKLLELEQAARIVAVNEAARSAAAQQRVAFLAEASRVLSSSLDYKTILSSIADLVVPGIADFCFFDAVTPENKIERVVWRHADPNKKEWFNQVQYYVPTHDVKAHPVTSVLLTGKAQFIPEVSDEWFQKIAINSEHLQFLRGLNSRSLITVPIIAHDRILGTLTFCVTPGFERSYTHDDLLLADDLAHRAALALDNASLYTEAQQANRMKDEFLATLSHELRTPLNAMVGWIQLLRTRTFDPQTSARALETIDRNTKSLAQLIEDVLDVSRIITGKLQLKTHPIEIVPVIEAAIETVQAAANAKYIKIECLLNSTEKVLGDPNRLQQVAWNLLSNAVKFTPQNGRVEVRLEQINNHVHIKVIDTGRGIKSEFLPYVFERFRQADNSITRSYGGLGLGLAIVRHLVELHGGTVHVESEGEGKGATFVVILPAIAHNHNQVKPETSTYNQNIDLSPPPDSVSSSLLSGLHILVVDDEPDARELLIAILGDYGAEVTAVSSAREAFELLQKLQPNVLVSDIGMPGEDGYTLIRKIRALHPEQGGKIPAIALTAYARTEDRNQAILAGFQLHISKPVNPTELATMVANLLIN</sequence>
<dbReference type="eggNOG" id="COG2202">
    <property type="taxonomic scope" value="Bacteria"/>
</dbReference>
<dbReference type="SUPFAM" id="SSF47384">
    <property type="entry name" value="Homodimeric domain of signal transducing histidine kinase"/>
    <property type="match status" value="1"/>
</dbReference>
<dbReference type="FunFam" id="3.30.450.20:FF:000099">
    <property type="entry name" value="Sensory box sensor histidine kinase"/>
    <property type="match status" value="1"/>
</dbReference>
<dbReference type="InterPro" id="IPR005467">
    <property type="entry name" value="His_kinase_dom"/>
</dbReference>
<dbReference type="Pfam" id="PF08448">
    <property type="entry name" value="PAS_4"/>
    <property type="match status" value="1"/>
</dbReference>
<dbReference type="eggNOG" id="COG2205">
    <property type="taxonomic scope" value="Bacteria"/>
</dbReference>
<dbReference type="HOGENOM" id="CLU_000445_114_15_3"/>
<evidence type="ECO:0000256" key="5">
    <source>
        <dbReference type="ARBA" id="ARBA00022553"/>
    </source>
</evidence>
<evidence type="ECO:0000256" key="3">
    <source>
        <dbReference type="ARBA" id="ARBA00006402"/>
    </source>
</evidence>
<dbReference type="eggNOG" id="COG0784">
    <property type="taxonomic scope" value="Bacteria"/>
</dbReference>
<feature type="domain" description="PAS" evidence="20">
    <location>
        <begin position="374"/>
        <end position="446"/>
    </location>
</feature>
<dbReference type="InterPro" id="IPR035965">
    <property type="entry name" value="PAS-like_dom_sf"/>
</dbReference>
<dbReference type="GO" id="GO:0006355">
    <property type="term" value="P:regulation of DNA-templated transcription"/>
    <property type="evidence" value="ECO:0007669"/>
    <property type="project" value="InterPro"/>
</dbReference>
<dbReference type="Gene3D" id="3.30.565.10">
    <property type="entry name" value="Histidine kinase-like ATPase, C-terminal domain"/>
    <property type="match status" value="1"/>
</dbReference>
<dbReference type="STRING" id="1173022.Cri9333_3808"/>
<evidence type="ECO:0000313" key="23">
    <source>
        <dbReference type="Proteomes" id="UP000010472"/>
    </source>
</evidence>
<dbReference type="PROSITE" id="PS50113">
    <property type="entry name" value="PAC"/>
    <property type="match status" value="4"/>
</dbReference>
<evidence type="ECO:0000256" key="4">
    <source>
        <dbReference type="ARBA" id="ARBA00012438"/>
    </source>
</evidence>
<dbReference type="InterPro" id="IPR038318">
    <property type="entry name" value="KdpD_sf"/>
</dbReference>
<evidence type="ECO:0000259" key="18">
    <source>
        <dbReference type="PROSITE" id="PS50109"/>
    </source>
</evidence>
<dbReference type="Pfam" id="PF00072">
    <property type="entry name" value="Response_reg"/>
    <property type="match status" value="1"/>
</dbReference>
<keyword evidence="8" id="KW-0547">Nucleotide-binding</keyword>
<dbReference type="SUPFAM" id="SSF55781">
    <property type="entry name" value="GAF domain-like"/>
    <property type="match status" value="1"/>
</dbReference>
<evidence type="ECO:0000256" key="13">
    <source>
        <dbReference type="ARBA" id="ARBA00023136"/>
    </source>
</evidence>
<dbReference type="InterPro" id="IPR000014">
    <property type="entry name" value="PAS"/>
</dbReference>
<feature type="modified residue" description="4-aspartylphosphate" evidence="15">
    <location>
        <position position="1529"/>
    </location>
</feature>
<dbReference type="Gene3D" id="1.20.120.620">
    <property type="entry name" value="Backbone structure of the membrane domain of e. Coli histidine kinase receptor kdpd"/>
    <property type="match status" value="1"/>
</dbReference>
<name>K9W2P3_9CYAN</name>
<dbReference type="CDD" id="cd00130">
    <property type="entry name" value="PAS"/>
    <property type="match status" value="6"/>
</dbReference>
<keyword evidence="13 17" id="KW-0472">Membrane</keyword>
<evidence type="ECO:0000256" key="8">
    <source>
        <dbReference type="ARBA" id="ARBA00022741"/>
    </source>
</evidence>
<dbReference type="KEGG" id="cep:Cri9333_3808"/>
<evidence type="ECO:0000256" key="7">
    <source>
        <dbReference type="ARBA" id="ARBA00022692"/>
    </source>
</evidence>
<dbReference type="CDD" id="cd16922">
    <property type="entry name" value="HATPase_EvgS-ArcB-TorS-like"/>
    <property type="match status" value="1"/>
</dbReference>
<dbReference type="Pfam" id="PF13493">
    <property type="entry name" value="DUF4118"/>
    <property type="match status" value="1"/>
</dbReference>
<evidence type="ECO:0000259" key="19">
    <source>
        <dbReference type="PROSITE" id="PS50110"/>
    </source>
</evidence>
<dbReference type="InterPro" id="IPR013656">
    <property type="entry name" value="PAS_4"/>
</dbReference>
<keyword evidence="7 17" id="KW-0812">Transmembrane</keyword>
<dbReference type="SMART" id="SM00388">
    <property type="entry name" value="HisKA"/>
    <property type="match status" value="1"/>
</dbReference>
<evidence type="ECO:0000256" key="6">
    <source>
        <dbReference type="ARBA" id="ARBA00022679"/>
    </source>
</evidence>
<dbReference type="InterPro" id="IPR036890">
    <property type="entry name" value="HATPase_C_sf"/>
</dbReference>
<comment type="subcellular location">
    <subcellularLocation>
        <location evidence="2">Membrane</location>
        <topology evidence="2">Multi-pass membrane protein</topology>
    </subcellularLocation>
</comment>
<evidence type="ECO:0000313" key="22">
    <source>
        <dbReference type="EMBL" id="AFZ14618.1"/>
    </source>
</evidence>
<keyword evidence="23" id="KW-1185">Reference proteome</keyword>
<dbReference type="GO" id="GO:0005524">
    <property type="term" value="F:ATP binding"/>
    <property type="evidence" value="ECO:0007669"/>
    <property type="project" value="UniProtKB-KW"/>
</dbReference>
<dbReference type="PROSITE" id="PS50109">
    <property type="entry name" value="HIS_KIN"/>
    <property type="match status" value="1"/>
</dbReference>
<dbReference type="PROSITE" id="PS50112">
    <property type="entry name" value="PAS"/>
    <property type="match status" value="6"/>
</dbReference>
<dbReference type="Pfam" id="PF01590">
    <property type="entry name" value="GAF"/>
    <property type="match status" value="1"/>
</dbReference>
<dbReference type="Pfam" id="PF13188">
    <property type="entry name" value="PAS_8"/>
    <property type="match status" value="1"/>
</dbReference>
<feature type="transmembrane region" description="Helical" evidence="17">
    <location>
        <begin position="12"/>
        <end position="29"/>
    </location>
</feature>
<dbReference type="SMART" id="SM00065">
    <property type="entry name" value="GAF"/>
    <property type="match status" value="1"/>
</dbReference>
<dbReference type="CDD" id="cd17580">
    <property type="entry name" value="REC_2_DhkD-like"/>
    <property type="match status" value="1"/>
</dbReference>
<dbReference type="SMART" id="SM00086">
    <property type="entry name" value="PAC"/>
    <property type="match status" value="7"/>
</dbReference>
<dbReference type="PANTHER" id="PTHR43304:SF1">
    <property type="entry name" value="PAC DOMAIN-CONTAINING PROTEIN"/>
    <property type="match status" value="1"/>
</dbReference>
<evidence type="ECO:0000256" key="11">
    <source>
        <dbReference type="ARBA" id="ARBA00022989"/>
    </source>
</evidence>
<feature type="domain" description="PAS" evidence="20">
    <location>
        <begin position="249"/>
        <end position="294"/>
    </location>
</feature>
<feature type="coiled-coil region" evidence="16">
    <location>
        <begin position="100"/>
        <end position="127"/>
    </location>
</feature>
<dbReference type="InterPro" id="IPR003018">
    <property type="entry name" value="GAF"/>
</dbReference>
<dbReference type="Pfam" id="PF08447">
    <property type="entry name" value="PAS_3"/>
    <property type="match status" value="1"/>
</dbReference>
<feature type="domain" description="PAS" evidence="20">
    <location>
        <begin position="124"/>
        <end position="189"/>
    </location>
</feature>
<feature type="domain" description="PAC" evidence="21">
    <location>
        <begin position="196"/>
        <end position="248"/>
    </location>
</feature>
<dbReference type="SUPFAM" id="SSF55785">
    <property type="entry name" value="PYP-like sensor domain (PAS domain)"/>
    <property type="match status" value="7"/>
</dbReference>
<feature type="domain" description="PAC" evidence="21">
    <location>
        <begin position="577"/>
        <end position="632"/>
    </location>
</feature>
<dbReference type="Pfam" id="PF13426">
    <property type="entry name" value="PAS_9"/>
    <property type="match status" value="3"/>
</dbReference>
<dbReference type="EMBL" id="CP003620">
    <property type="protein sequence ID" value="AFZ14618.1"/>
    <property type="molecule type" value="Genomic_DNA"/>
</dbReference>
<feature type="domain" description="PAS" evidence="20">
    <location>
        <begin position="891"/>
        <end position="936"/>
    </location>
</feature>
<evidence type="ECO:0000256" key="2">
    <source>
        <dbReference type="ARBA" id="ARBA00004141"/>
    </source>
</evidence>
<evidence type="ECO:0000256" key="9">
    <source>
        <dbReference type="ARBA" id="ARBA00022777"/>
    </source>
</evidence>
<accession>K9W2P3</accession>
<reference evidence="22 23" key="1">
    <citation type="submission" date="2012-06" db="EMBL/GenBank/DDBJ databases">
        <title>Finished chromosome of genome of Crinalium epipsammum PCC 9333.</title>
        <authorList>
            <consortium name="US DOE Joint Genome Institute"/>
            <person name="Gugger M."/>
            <person name="Coursin T."/>
            <person name="Rippka R."/>
            <person name="Tandeau De Marsac N."/>
            <person name="Huntemann M."/>
            <person name="Wei C.-L."/>
            <person name="Han J."/>
            <person name="Detter J.C."/>
            <person name="Han C."/>
            <person name="Tapia R."/>
            <person name="Davenport K."/>
            <person name="Daligault H."/>
            <person name="Erkkila T."/>
            <person name="Gu W."/>
            <person name="Munk A.C.C."/>
            <person name="Teshima H."/>
            <person name="Xu Y."/>
            <person name="Chain P."/>
            <person name="Chen A."/>
            <person name="Krypides N."/>
            <person name="Mavromatis K."/>
            <person name="Markowitz V."/>
            <person name="Szeto E."/>
            <person name="Ivanova N."/>
            <person name="Mikhailova N."/>
            <person name="Ovchinnikova G."/>
            <person name="Pagani I."/>
            <person name="Pati A."/>
            <person name="Goodwin L."/>
            <person name="Peters L."/>
            <person name="Pitluck S."/>
            <person name="Woyke T."/>
            <person name="Kerfeld C."/>
        </authorList>
    </citation>
    <scope>NUCLEOTIDE SEQUENCE [LARGE SCALE GENOMIC DNA]</scope>
    <source>
        <strain evidence="22 23">PCC 9333</strain>
    </source>
</reference>
<dbReference type="InterPro" id="IPR001610">
    <property type="entry name" value="PAC"/>
</dbReference>
<dbReference type="Proteomes" id="UP000010472">
    <property type="component" value="Chromosome"/>
</dbReference>
<evidence type="ECO:0000256" key="10">
    <source>
        <dbReference type="ARBA" id="ARBA00022840"/>
    </source>
</evidence>
<feature type="domain" description="PAS" evidence="20">
    <location>
        <begin position="499"/>
        <end position="541"/>
    </location>
</feature>
<dbReference type="GO" id="GO:0000155">
    <property type="term" value="F:phosphorelay sensor kinase activity"/>
    <property type="evidence" value="ECO:0007669"/>
    <property type="project" value="InterPro"/>
</dbReference>
<dbReference type="InterPro" id="IPR001789">
    <property type="entry name" value="Sig_transdc_resp-reg_receiver"/>
</dbReference>
<dbReference type="SMART" id="SM00091">
    <property type="entry name" value="PAS"/>
    <property type="match status" value="7"/>
</dbReference>
<dbReference type="InterPro" id="IPR011006">
    <property type="entry name" value="CheY-like_superfamily"/>
</dbReference>
<dbReference type="InterPro" id="IPR003594">
    <property type="entry name" value="HATPase_dom"/>
</dbReference>
<evidence type="ECO:0000259" key="21">
    <source>
        <dbReference type="PROSITE" id="PS50113"/>
    </source>
</evidence>
<dbReference type="InterPro" id="IPR036097">
    <property type="entry name" value="HisK_dim/P_sf"/>
</dbReference>
<dbReference type="Pfam" id="PF02518">
    <property type="entry name" value="HATPase_c"/>
    <property type="match status" value="1"/>
</dbReference>
<evidence type="ECO:0000256" key="15">
    <source>
        <dbReference type="PROSITE-ProRule" id="PRU00169"/>
    </source>
</evidence>
<dbReference type="SMART" id="SM00387">
    <property type="entry name" value="HATPase_c"/>
    <property type="match status" value="1"/>
</dbReference>
<dbReference type="Gene3D" id="1.10.287.130">
    <property type="match status" value="1"/>
</dbReference>
<dbReference type="FunFam" id="3.30.565.10:FF:000010">
    <property type="entry name" value="Sensor histidine kinase RcsC"/>
    <property type="match status" value="1"/>
</dbReference>
<dbReference type="InterPro" id="IPR003661">
    <property type="entry name" value="HisK_dim/P_dom"/>
</dbReference>
<feature type="domain" description="Histidine kinase" evidence="18">
    <location>
        <begin position="1228"/>
        <end position="1445"/>
    </location>
</feature>
<gene>
    <name evidence="22" type="ORF">Cri9333_3808</name>
</gene>
<comment type="catalytic activity">
    <reaction evidence="1">
        <text>ATP + protein L-histidine = ADP + protein N-phospho-L-histidine.</text>
        <dbReference type="EC" id="2.7.13.3"/>
    </reaction>
</comment>
<dbReference type="InterPro" id="IPR025201">
    <property type="entry name" value="KdpD_TM"/>
</dbReference>
<dbReference type="InterPro" id="IPR029016">
    <property type="entry name" value="GAF-like_dom_sf"/>
</dbReference>
<dbReference type="SUPFAM" id="SSF55874">
    <property type="entry name" value="ATPase domain of HSP90 chaperone/DNA topoisomerase II/histidine kinase"/>
    <property type="match status" value="1"/>
</dbReference>
<evidence type="ECO:0000256" key="12">
    <source>
        <dbReference type="ARBA" id="ARBA00023012"/>
    </source>
</evidence>
<dbReference type="Gene3D" id="3.40.50.2300">
    <property type="match status" value="1"/>
</dbReference>
<dbReference type="SMART" id="SM00448">
    <property type="entry name" value="REC"/>
    <property type="match status" value="1"/>
</dbReference>
<evidence type="ECO:0000256" key="16">
    <source>
        <dbReference type="SAM" id="Coils"/>
    </source>
</evidence>
<dbReference type="InterPro" id="IPR000700">
    <property type="entry name" value="PAS-assoc_C"/>
</dbReference>
<dbReference type="PROSITE" id="PS50110">
    <property type="entry name" value="RESPONSE_REGULATORY"/>
    <property type="match status" value="1"/>
</dbReference>
<dbReference type="InterPro" id="IPR052162">
    <property type="entry name" value="Sensor_kinase/Photoreceptor"/>
</dbReference>
<keyword evidence="9 22" id="KW-0418">Kinase</keyword>
<dbReference type="Gene3D" id="3.30.450.20">
    <property type="entry name" value="PAS domain"/>
    <property type="match status" value="7"/>
</dbReference>
<evidence type="ECO:0000256" key="14">
    <source>
        <dbReference type="ARBA" id="ARBA00074306"/>
    </source>
</evidence>
<keyword evidence="12" id="KW-0902">Two-component regulatory system</keyword>
<dbReference type="Pfam" id="PF00512">
    <property type="entry name" value="HisKA"/>
    <property type="match status" value="1"/>
</dbReference>
<dbReference type="RefSeq" id="WP_015204718.1">
    <property type="nucleotide sequence ID" value="NC_019753.1"/>
</dbReference>
<dbReference type="GO" id="GO:0016020">
    <property type="term" value="C:membrane"/>
    <property type="evidence" value="ECO:0007669"/>
    <property type="project" value="UniProtKB-SubCell"/>
</dbReference>